<organism evidence="1">
    <name type="scientific">marine metagenome</name>
    <dbReference type="NCBI Taxonomy" id="408172"/>
    <lineage>
        <taxon>unclassified sequences</taxon>
        <taxon>metagenomes</taxon>
        <taxon>ecological metagenomes</taxon>
    </lineage>
</organism>
<name>A0A382KZJ7_9ZZZZ</name>
<gene>
    <name evidence="1" type="ORF">METZ01_LOCUS282744</name>
</gene>
<accession>A0A382KZJ7</accession>
<evidence type="ECO:0000313" key="1">
    <source>
        <dbReference type="EMBL" id="SVC29890.1"/>
    </source>
</evidence>
<feature type="non-terminal residue" evidence="1">
    <location>
        <position position="1"/>
    </location>
</feature>
<dbReference type="AlphaFoldDB" id="A0A382KZJ7"/>
<sequence length="26" mass="2782">VLLVLGDQISDAEDKKIFDSDFAAGD</sequence>
<proteinExistence type="predicted"/>
<protein>
    <submittedName>
        <fullName evidence="1">Uncharacterized protein</fullName>
    </submittedName>
</protein>
<reference evidence="1" key="1">
    <citation type="submission" date="2018-05" db="EMBL/GenBank/DDBJ databases">
        <authorList>
            <person name="Lanie J.A."/>
            <person name="Ng W.-L."/>
            <person name="Kazmierczak K.M."/>
            <person name="Andrzejewski T.M."/>
            <person name="Davidsen T.M."/>
            <person name="Wayne K.J."/>
            <person name="Tettelin H."/>
            <person name="Glass J.I."/>
            <person name="Rusch D."/>
            <person name="Podicherti R."/>
            <person name="Tsui H.-C.T."/>
            <person name="Winkler M.E."/>
        </authorList>
    </citation>
    <scope>NUCLEOTIDE SEQUENCE</scope>
</reference>
<dbReference type="EMBL" id="UINC01083817">
    <property type="protein sequence ID" value="SVC29890.1"/>
    <property type="molecule type" value="Genomic_DNA"/>
</dbReference>